<dbReference type="UniPathway" id="UPA00196"/>
<proteinExistence type="inferred from homology"/>
<keyword evidence="8" id="KW-0472">Membrane</keyword>
<evidence type="ECO:0000256" key="5">
    <source>
        <dbReference type="ARBA" id="ARBA00022692"/>
    </source>
</evidence>
<dbReference type="InterPro" id="IPR019540">
    <property type="entry name" value="PtdIno-glycan_biosynth_class_S"/>
</dbReference>
<evidence type="ECO:0000256" key="4">
    <source>
        <dbReference type="ARBA" id="ARBA00022502"/>
    </source>
</evidence>
<evidence type="ECO:0000256" key="7">
    <source>
        <dbReference type="ARBA" id="ARBA00022989"/>
    </source>
</evidence>
<organism evidence="10 11">
    <name type="scientific">Helicoverpa armigera</name>
    <name type="common">Cotton bollworm</name>
    <name type="synonym">Heliothis armigera</name>
    <dbReference type="NCBI Taxonomy" id="29058"/>
    <lineage>
        <taxon>Eukaryota</taxon>
        <taxon>Metazoa</taxon>
        <taxon>Ecdysozoa</taxon>
        <taxon>Arthropoda</taxon>
        <taxon>Hexapoda</taxon>
        <taxon>Insecta</taxon>
        <taxon>Pterygota</taxon>
        <taxon>Neoptera</taxon>
        <taxon>Endopterygota</taxon>
        <taxon>Lepidoptera</taxon>
        <taxon>Glossata</taxon>
        <taxon>Ditrysia</taxon>
        <taxon>Noctuoidea</taxon>
        <taxon>Noctuidae</taxon>
        <taxon>Heliothinae</taxon>
        <taxon>Helicoverpa</taxon>
    </lineage>
</organism>
<gene>
    <name evidence="10" type="primary">HaOG203657</name>
    <name evidence="10" type="ORF">B5X24_HaOG203657</name>
</gene>
<dbReference type="PANTHER" id="PTHR21072:SF13">
    <property type="entry name" value="GPI TRANSAMIDASE COMPONENT PIG-S"/>
    <property type="match status" value="1"/>
</dbReference>
<accession>A0A2W1BQ35</accession>
<dbReference type="EMBL" id="KZ149935">
    <property type="protein sequence ID" value="PZC77179.1"/>
    <property type="molecule type" value="Genomic_DNA"/>
</dbReference>
<dbReference type="Pfam" id="PF10510">
    <property type="entry name" value="PIG-S"/>
    <property type="match status" value="1"/>
</dbReference>
<comment type="pathway">
    <text evidence="2">Glycolipid biosynthesis; glycosylphosphatidylinositol-anchor biosynthesis.</text>
</comment>
<dbReference type="GO" id="GO:0042765">
    <property type="term" value="C:GPI-anchor transamidase complex"/>
    <property type="evidence" value="ECO:0007669"/>
    <property type="project" value="InterPro"/>
</dbReference>
<evidence type="ECO:0000256" key="1">
    <source>
        <dbReference type="ARBA" id="ARBA00004477"/>
    </source>
</evidence>
<keyword evidence="6" id="KW-0256">Endoplasmic reticulum</keyword>
<dbReference type="GO" id="GO:0006506">
    <property type="term" value="P:GPI anchor biosynthetic process"/>
    <property type="evidence" value="ECO:0007669"/>
    <property type="project" value="UniProtKB-UniPathway"/>
</dbReference>
<evidence type="ECO:0000256" key="6">
    <source>
        <dbReference type="ARBA" id="ARBA00022824"/>
    </source>
</evidence>
<evidence type="ECO:0008006" key="12">
    <source>
        <dbReference type="Google" id="ProtNLM"/>
    </source>
</evidence>
<dbReference type="AlphaFoldDB" id="A0A2W1BQ35"/>
<sequence>MWASASFVGVLIIIGLPLWWKTTEVYRVSLPYDKISSFDTLSHSITTELTVLANDEATAAEIVGLIENEFKDSDVIKLKISKQVISQQLHSTLNSVADEHEAVEEVAAVFDLDQHNSFYVVQRKPLFQDTWLAGERIMFFRDAKASRTVVQALKRVVYQTSVLEGAKSETADVARQTRFPPGGGYHIVLSVVHPRPDALKVELDAGEAVEDYIGSFVDELSVLHNFTLKSQWLHLLDFDFQAKQVFLLFSIIFRFSI</sequence>
<keyword evidence="9" id="KW-0325">Glycoprotein</keyword>
<evidence type="ECO:0000256" key="8">
    <source>
        <dbReference type="ARBA" id="ARBA00023136"/>
    </source>
</evidence>
<keyword evidence="7" id="KW-1133">Transmembrane helix</keyword>
<comment type="subcellular location">
    <subcellularLocation>
        <location evidence="1">Endoplasmic reticulum membrane</location>
        <topology evidence="1">Multi-pass membrane protein</topology>
    </subcellularLocation>
</comment>
<dbReference type="Proteomes" id="UP000249218">
    <property type="component" value="Unassembled WGS sequence"/>
</dbReference>
<comment type="similarity">
    <text evidence="3">Belongs to the PIGS family.</text>
</comment>
<evidence type="ECO:0000313" key="11">
    <source>
        <dbReference type="Proteomes" id="UP000249218"/>
    </source>
</evidence>
<name>A0A2W1BQ35_HELAM</name>
<dbReference type="OrthoDB" id="28748at2759"/>
<keyword evidence="11" id="KW-1185">Reference proteome</keyword>
<protein>
    <recommendedName>
        <fullName evidence="12">GPI transamidase component PIG-S</fullName>
    </recommendedName>
</protein>
<reference evidence="10 11" key="1">
    <citation type="journal article" date="2017" name="BMC Biol.">
        <title>Genomic innovations, transcriptional plasticity and gene loss underlying the evolution and divergence of two highly polyphagous and invasive Helicoverpa pest species.</title>
        <authorList>
            <person name="Pearce S.L."/>
            <person name="Clarke D.F."/>
            <person name="East P.D."/>
            <person name="Elfekih S."/>
            <person name="Gordon K.H."/>
            <person name="Jermiin L.S."/>
            <person name="McGaughran A."/>
            <person name="Oakeshott J.G."/>
            <person name="Papanikolaou A."/>
            <person name="Perera O.P."/>
            <person name="Rane R.V."/>
            <person name="Richards S."/>
            <person name="Tay W.T."/>
            <person name="Walsh T.K."/>
            <person name="Anderson A."/>
            <person name="Anderson C.J."/>
            <person name="Asgari S."/>
            <person name="Board P.G."/>
            <person name="Bretschneider A."/>
            <person name="Campbell P.M."/>
            <person name="Chertemps T."/>
            <person name="Christeller J.T."/>
            <person name="Coppin C.W."/>
            <person name="Downes S.J."/>
            <person name="Duan G."/>
            <person name="Farnsworth C.A."/>
            <person name="Good R.T."/>
            <person name="Han L.B."/>
            <person name="Han Y.C."/>
            <person name="Hatje K."/>
            <person name="Horne I."/>
            <person name="Huang Y.P."/>
            <person name="Hughes D.S."/>
            <person name="Jacquin-Joly E."/>
            <person name="James W."/>
            <person name="Jhangiani S."/>
            <person name="Kollmar M."/>
            <person name="Kuwar S.S."/>
            <person name="Li S."/>
            <person name="Liu N.Y."/>
            <person name="Maibeche M.T."/>
            <person name="Miller J.R."/>
            <person name="Montagne N."/>
            <person name="Perry T."/>
            <person name="Qu J."/>
            <person name="Song S.V."/>
            <person name="Sutton G.G."/>
            <person name="Vogel H."/>
            <person name="Walenz B.P."/>
            <person name="Xu W."/>
            <person name="Zhang H.J."/>
            <person name="Zou Z."/>
            <person name="Batterham P."/>
            <person name="Edwards O.R."/>
            <person name="Feyereisen R."/>
            <person name="Gibbs R.A."/>
            <person name="Heckel D.G."/>
            <person name="McGrath A."/>
            <person name="Robin C."/>
            <person name="Scherer S.E."/>
            <person name="Worley K.C."/>
            <person name="Wu Y.D."/>
        </authorList>
    </citation>
    <scope>NUCLEOTIDE SEQUENCE [LARGE SCALE GENOMIC DNA]</scope>
    <source>
        <strain evidence="10">Harm_GR_Male_#8</strain>
        <tissue evidence="10">Whole organism</tissue>
    </source>
</reference>
<dbReference type="PANTHER" id="PTHR21072">
    <property type="entry name" value="GPI TRANSAMIDASE COMPONENT PIG-S"/>
    <property type="match status" value="1"/>
</dbReference>
<keyword evidence="4" id="KW-0337">GPI-anchor biosynthesis</keyword>
<evidence type="ECO:0000313" key="10">
    <source>
        <dbReference type="EMBL" id="PZC77179.1"/>
    </source>
</evidence>
<evidence type="ECO:0000256" key="2">
    <source>
        <dbReference type="ARBA" id="ARBA00004687"/>
    </source>
</evidence>
<evidence type="ECO:0000256" key="9">
    <source>
        <dbReference type="ARBA" id="ARBA00023180"/>
    </source>
</evidence>
<evidence type="ECO:0000256" key="3">
    <source>
        <dbReference type="ARBA" id="ARBA00005316"/>
    </source>
</evidence>
<dbReference type="GO" id="GO:0016255">
    <property type="term" value="P:attachment of GPI anchor to protein"/>
    <property type="evidence" value="ECO:0007669"/>
    <property type="project" value="InterPro"/>
</dbReference>
<keyword evidence="5" id="KW-0812">Transmembrane</keyword>